<dbReference type="InterPro" id="IPR042100">
    <property type="entry name" value="Bug_dom1"/>
</dbReference>
<sequence>MLTRRNLLSAFAAVALASTAASPAFAEYPDRPIQMVVPWGAGGGSDAVARIIASLMEKELGQPIAVINKTGGSGAVGHQAIAGAKPDGYTIGMITMEVTTMHWVGFSQLKSTDFVPFGQVNFDPAAVTVRADAPYKTVGEFIEAVKAEPGKYKSSGGGAGAVSHIGIAGLMKAAGLAPDSAPWVTMDSAATAQQELVAGGVEVVGSSLGETRALTEAGKVRPLAVMADERLPGFDDVQTVKEASGVDWSYATWRGFAGPVGMPDEAIAKLSAALEKAYNSQEFADFMKNRGFGMKWRNGADFAAFMVEADIVNGAILKDLGLAK</sequence>
<dbReference type="Gene3D" id="3.40.190.150">
    <property type="entry name" value="Bordetella uptake gene, domain 1"/>
    <property type="match status" value="1"/>
</dbReference>
<proteinExistence type="inferred from homology"/>
<keyword evidence="4" id="KW-1185">Reference proteome</keyword>
<dbReference type="InterPro" id="IPR005064">
    <property type="entry name" value="BUG"/>
</dbReference>
<dbReference type="RefSeq" id="WP_188257743.1">
    <property type="nucleotide sequence ID" value="NZ_JABVCF010000021.1"/>
</dbReference>
<comment type="similarity">
    <text evidence="1">Belongs to the UPF0065 (bug) family.</text>
</comment>
<dbReference type="Gene3D" id="3.40.190.10">
    <property type="entry name" value="Periplasmic binding protein-like II"/>
    <property type="match status" value="1"/>
</dbReference>
<evidence type="ECO:0000313" key="3">
    <source>
        <dbReference type="EMBL" id="MBS3652185.1"/>
    </source>
</evidence>
<dbReference type="PROSITE" id="PS51318">
    <property type="entry name" value="TAT"/>
    <property type="match status" value="1"/>
</dbReference>
<accession>A0A942E847</accession>
<name>A0A942E847_9HYPH</name>
<dbReference type="CDD" id="cd07012">
    <property type="entry name" value="PBP2_Bug_TTT"/>
    <property type="match status" value="1"/>
</dbReference>
<dbReference type="InterPro" id="IPR006311">
    <property type="entry name" value="TAT_signal"/>
</dbReference>
<dbReference type="PANTHER" id="PTHR42928:SF5">
    <property type="entry name" value="BLR1237 PROTEIN"/>
    <property type="match status" value="1"/>
</dbReference>
<evidence type="ECO:0000256" key="2">
    <source>
        <dbReference type="SAM" id="SignalP"/>
    </source>
</evidence>
<feature type="signal peptide" evidence="2">
    <location>
        <begin position="1"/>
        <end position="26"/>
    </location>
</feature>
<protein>
    <submittedName>
        <fullName evidence="3">Tripartite tricarboxylate transporter substrate binding protein</fullName>
    </submittedName>
</protein>
<feature type="chain" id="PRO_5038133851" evidence="2">
    <location>
        <begin position="27"/>
        <end position="324"/>
    </location>
</feature>
<dbReference type="PIRSF" id="PIRSF017082">
    <property type="entry name" value="YflP"/>
    <property type="match status" value="1"/>
</dbReference>
<dbReference type="SUPFAM" id="SSF53850">
    <property type="entry name" value="Periplasmic binding protein-like II"/>
    <property type="match status" value="1"/>
</dbReference>
<evidence type="ECO:0000313" key="4">
    <source>
        <dbReference type="Proteomes" id="UP000680348"/>
    </source>
</evidence>
<reference evidence="3" key="1">
    <citation type="submission" date="2021-04" db="EMBL/GenBank/DDBJ databases">
        <title>Pseudaminobacter soli sp. nov., isolated from paddy soil contaminated by heavy metals.</title>
        <authorList>
            <person name="Zhang K."/>
        </authorList>
    </citation>
    <scope>NUCLEOTIDE SEQUENCE</scope>
    <source>
        <strain evidence="3">19-2017</strain>
    </source>
</reference>
<dbReference type="Pfam" id="PF03401">
    <property type="entry name" value="TctC"/>
    <property type="match status" value="1"/>
</dbReference>
<dbReference type="PANTHER" id="PTHR42928">
    <property type="entry name" value="TRICARBOXYLATE-BINDING PROTEIN"/>
    <property type="match status" value="1"/>
</dbReference>
<comment type="caution">
    <text evidence="3">The sequence shown here is derived from an EMBL/GenBank/DDBJ whole genome shotgun (WGS) entry which is preliminary data.</text>
</comment>
<dbReference type="EMBL" id="JAGWCR010000021">
    <property type="protein sequence ID" value="MBS3652185.1"/>
    <property type="molecule type" value="Genomic_DNA"/>
</dbReference>
<dbReference type="Proteomes" id="UP000680348">
    <property type="component" value="Unassembled WGS sequence"/>
</dbReference>
<organism evidence="3 4">
    <name type="scientific">Pseudaminobacter soli</name>
    <name type="common">ex Zhang et al. 2022</name>
    <dbReference type="NCBI Taxonomy" id="2831468"/>
    <lineage>
        <taxon>Bacteria</taxon>
        <taxon>Pseudomonadati</taxon>
        <taxon>Pseudomonadota</taxon>
        <taxon>Alphaproteobacteria</taxon>
        <taxon>Hyphomicrobiales</taxon>
        <taxon>Phyllobacteriaceae</taxon>
        <taxon>Pseudaminobacter</taxon>
    </lineage>
</organism>
<gene>
    <name evidence="3" type="ORF">KEU06_26675</name>
</gene>
<keyword evidence="2" id="KW-0732">Signal</keyword>
<evidence type="ECO:0000256" key="1">
    <source>
        <dbReference type="ARBA" id="ARBA00006987"/>
    </source>
</evidence>
<dbReference type="AlphaFoldDB" id="A0A942E847"/>